<evidence type="ECO:0000256" key="5">
    <source>
        <dbReference type="SAM" id="MobiDB-lite"/>
    </source>
</evidence>
<dbReference type="Proteomes" id="UP000612746">
    <property type="component" value="Unassembled WGS sequence"/>
</dbReference>
<dbReference type="PANTHER" id="PTHR46910:SF3">
    <property type="entry name" value="HALOTOLERANCE PROTEIN 9-RELATED"/>
    <property type="match status" value="1"/>
</dbReference>
<organism evidence="7 8">
    <name type="scientific">Umbelopsis vinacea</name>
    <dbReference type="NCBI Taxonomy" id="44442"/>
    <lineage>
        <taxon>Eukaryota</taxon>
        <taxon>Fungi</taxon>
        <taxon>Fungi incertae sedis</taxon>
        <taxon>Mucoromycota</taxon>
        <taxon>Mucoromycotina</taxon>
        <taxon>Umbelopsidomycetes</taxon>
        <taxon>Umbelopsidales</taxon>
        <taxon>Umbelopsidaceae</taxon>
        <taxon>Umbelopsis</taxon>
    </lineage>
</organism>
<dbReference type="GO" id="GO:0003677">
    <property type="term" value="F:DNA binding"/>
    <property type="evidence" value="ECO:0007669"/>
    <property type="project" value="UniProtKB-KW"/>
</dbReference>
<feature type="region of interest" description="Disordered" evidence="5">
    <location>
        <begin position="746"/>
        <end position="776"/>
    </location>
</feature>
<evidence type="ECO:0000256" key="4">
    <source>
        <dbReference type="ARBA" id="ARBA00023242"/>
    </source>
</evidence>
<feature type="domain" description="Xylanolytic transcriptional activator regulatory" evidence="6">
    <location>
        <begin position="238"/>
        <end position="398"/>
    </location>
</feature>
<dbReference type="GO" id="GO:0006351">
    <property type="term" value="P:DNA-templated transcription"/>
    <property type="evidence" value="ECO:0007669"/>
    <property type="project" value="InterPro"/>
</dbReference>
<dbReference type="Pfam" id="PF04082">
    <property type="entry name" value="Fungal_trans"/>
    <property type="match status" value="1"/>
</dbReference>
<dbReference type="EMBL" id="JAEPRA010000004">
    <property type="protein sequence ID" value="KAG2186782.1"/>
    <property type="molecule type" value="Genomic_DNA"/>
</dbReference>
<dbReference type="InterPro" id="IPR050987">
    <property type="entry name" value="AtrR-like"/>
</dbReference>
<accession>A0A8H7Q6B9</accession>
<dbReference type="CDD" id="cd12148">
    <property type="entry name" value="fungal_TF_MHR"/>
    <property type="match status" value="1"/>
</dbReference>
<keyword evidence="4" id="KW-0539">Nucleus</keyword>
<evidence type="ECO:0000313" key="7">
    <source>
        <dbReference type="EMBL" id="KAG2186782.1"/>
    </source>
</evidence>
<dbReference type="InterPro" id="IPR007219">
    <property type="entry name" value="XnlR_reg_dom"/>
</dbReference>
<evidence type="ECO:0000256" key="2">
    <source>
        <dbReference type="ARBA" id="ARBA00022723"/>
    </source>
</evidence>
<evidence type="ECO:0000259" key="6">
    <source>
        <dbReference type="Pfam" id="PF04082"/>
    </source>
</evidence>
<comment type="caution">
    <text evidence="7">The sequence shown here is derived from an EMBL/GenBank/DDBJ whole genome shotgun (WGS) entry which is preliminary data.</text>
</comment>
<dbReference type="OrthoDB" id="2285422at2759"/>
<comment type="subcellular location">
    <subcellularLocation>
        <location evidence="1">Nucleus</location>
    </subcellularLocation>
</comment>
<dbReference type="AlphaFoldDB" id="A0A8H7Q6B9"/>
<keyword evidence="3" id="KW-0238">DNA-binding</keyword>
<proteinExistence type="predicted"/>
<gene>
    <name evidence="7" type="ORF">INT44_003008</name>
</gene>
<evidence type="ECO:0000256" key="3">
    <source>
        <dbReference type="ARBA" id="ARBA00023125"/>
    </source>
</evidence>
<dbReference type="PANTHER" id="PTHR46910">
    <property type="entry name" value="TRANSCRIPTION FACTOR PDR1"/>
    <property type="match status" value="1"/>
</dbReference>
<protein>
    <recommendedName>
        <fullName evidence="6">Xylanolytic transcriptional activator regulatory domain-containing protein</fullName>
    </recommendedName>
</protein>
<dbReference type="GO" id="GO:0008270">
    <property type="term" value="F:zinc ion binding"/>
    <property type="evidence" value="ECO:0007669"/>
    <property type="project" value="InterPro"/>
</dbReference>
<evidence type="ECO:0000313" key="8">
    <source>
        <dbReference type="Proteomes" id="UP000612746"/>
    </source>
</evidence>
<dbReference type="GO" id="GO:0003700">
    <property type="term" value="F:DNA-binding transcription factor activity"/>
    <property type="evidence" value="ECO:0007669"/>
    <property type="project" value="InterPro"/>
</dbReference>
<sequence>MPFATVQPMLKRSRFHAPQSVLEHPNMFDLHENLLHNTIKPHDRNLFLDYLTDQRRMVHSPYDKLTTSHDEAVTPMSSPLSLDNDILMPMDITSCFGEQFESHESHSITSSDDITTFSFEFEGPGTPTSPPETPTTQNILCDALSKFSIAYTEQGIKMEAKVGNVSELRALMNSLPQLSSQTDAPATPTHHTSIICRNKNIQTRPANLFERAWSAGQKICQPSHKSQMSRKQIIDACIQTYFECWVRYPHILTKEEFKTYYDSFENPMDSLLVNAICSTTYKHTVTHHATSPEMATLACDQHKIQEQENYFFNKARVALAQSFDVPDRYTVISLLFLSTTAESCQINIYTGMAMSALHQLKIYPRMAKTDVEECSYEQEMDTRLWWYAWTIDLYHHTGGSPKNAPPLPFTGEIALPTLYEEDIDETEIGILVEVQCIRIWRIQADVVEFFYESDPETIMSAEQLNGFESRLEAWRAELPSYFQLDSGFEYGSEDMFLGCLRLHLEYNATMIILQKLFIPDLNDPTPSKSSLLALNKCLKTAISQLKLLNTCQKLPLGHCGFDRDELWRASEVVSLSLQIYNTVRSQVDKRTILNGVRKSDLETGLYRALHILKGTREWQTESMNWTQVSDWLDIEIQKFKLPPGQTDEKMINNPATYFTANLKPGCLRKLSTSDDLVPVKDEDQEATLNAVPMVKRRTSSSPSTMLSVLSFPVGNTASKKSTLAAPVVSTAKPAIPIQFHNNFGPSQPFIQDKTPPSNFARNSTSHSAGSKNQPRFRYFNPRKMNKFMFIDEHPVL</sequence>
<evidence type="ECO:0000256" key="1">
    <source>
        <dbReference type="ARBA" id="ARBA00004123"/>
    </source>
</evidence>
<name>A0A8H7Q6B9_9FUNG</name>
<reference evidence="7" key="1">
    <citation type="submission" date="2020-12" db="EMBL/GenBank/DDBJ databases">
        <title>Metabolic potential, ecology and presence of endohyphal bacteria is reflected in genomic diversity of Mucoromycotina.</title>
        <authorList>
            <person name="Muszewska A."/>
            <person name="Okrasinska A."/>
            <person name="Steczkiewicz K."/>
            <person name="Drgas O."/>
            <person name="Orlowska M."/>
            <person name="Perlinska-Lenart U."/>
            <person name="Aleksandrzak-Piekarczyk T."/>
            <person name="Szatraj K."/>
            <person name="Zielenkiewicz U."/>
            <person name="Pilsyk S."/>
            <person name="Malc E."/>
            <person name="Mieczkowski P."/>
            <person name="Kruszewska J.S."/>
            <person name="Biernat P."/>
            <person name="Pawlowska J."/>
        </authorList>
    </citation>
    <scope>NUCLEOTIDE SEQUENCE</scope>
    <source>
        <strain evidence="7">WA0000051536</strain>
    </source>
</reference>
<feature type="compositionally biased region" description="Polar residues" evidence="5">
    <location>
        <begin position="746"/>
        <end position="773"/>
    </location>
</feature>
<keyword evidence="2" id="KW-0479">Metal-binding</keyword>
<dbReference type="GO" id="GO:0005634">
    <property type="term" value="C:nucleus"/>
    <property type="evidence" value="ECO:0007669"/>
    <property type="project" value="UniProtKB-SubCell"/>
</dbReference>
<keyword evidence="8" id="KW-1185">Reference proteome</keyword>